<dbReference type="OrthoDB" id="3798897at2759"/>
<feature type="region of interest" description="Disordered" evidence="1">
    <location>
        <begin position="296"/>
        <end position="343"/>
    </location>
</feature>
<feature type="chain" id="PRO_5040432248" evidence="3">
    <location>
        <begin position="25"/>
        <end position="492"/>
    </location>
</feature>
<protein>
    <submittedName>
        <fullName evidence="4">Uncharacterized protein</fullName>
    </submittedName>
</protein>
<evidence type="ECO:0000313" key="5">
    <source>
        <dbReference type="Proteomes" id="UP000800093"/>
    </source>
</evidence>
<evidence type="ECO:0000256" key="1">
    <source>
        <dbReference type="SAM" id="MobiDB-lite"/>
    </source>
</evidence>
<evidence type="ECO:0000313" key="4">
    <source>
        <dbReference type="EMBL" id="KAF2270444.1"/>
    </source>
</evidence>
<name>A0A9P4TRH4_9PLEO</name>
<evidence type="ECO:0000256" key="3">
    <source>
        <dbReference type="SAM" id="SignalP"/>
    </source>
</evidence>
<comment type="caution">
    <text evidence="4">The sequence shown here is derived from an EMBL/GenBank/DDBJ whole genome shotgun (WGS) entry which is preliminary data.</text>
</comment>
<keyword evidence="2" id="KW-0812">Transmembrane</keyword>
<accession>A0A9P4TRH4</accession>
<feature type="signal peptide" evidence="3">
    <location>
        <begin position="1"/>
        <end position="24"/>
    </location>
</feature>
<keyword evidence="2" id="KW-1133">Transmembrane helix</keyword>
<keyword evidence="2" id="KW-0472">Membrane</keyword>
<dbReference type="EMBL" id="ML986579">
    <property type="protein sequence ID" value="KAF2270444.1"/>
    <property type="molecule type" value="Genomic_DNA"/>
</dbReference>
<reference evidence="5" key="1">
    <citation type="journal article" date="2020" name="Stud. Mycol.">
        <title>101 Dothideomycetes genomes: A test case for predicting lifestyles and emergence of pathogens.</title>
        <authorList>
            <person name="Haridas S."/>
            <person name="Albert R."/>
            <person name="Binder M."/>
            <person name="Bloem J."/>
            <person name="LaButti K."/>
            <person name="Salamov A."/>
            <person name="Andreopoulos B."/>
            <person name="Baker S."/>
            <person name="Barry K."/>
            <person name="Bills G."/>
            <person name="Bluhm B."/>
            <person name="Cannon C."/>
            <person name="Castanera R."/>
            <person name="Culley D."/>
            <person name="Daum C."/>
            <person name="Ezra D."/>
            <person name="Gonzalez J."/>
            <person name="Henrissat B."/>
            <person name="Kuo A."/>
            <person name="Liang C."/>
            <person name="Lipzen A."/>
            <person name="Lutzoni F."/>
            <person name="Magnuson J."/>
            <person name="Mondo S."/>
            <person name="Nolan M."/>
            <person name="Ohm R."/>
            <person name="Pangilinan J."/>
            <person name="Park H.-J."/>
            <person name="Ramirez L."/>
            <person name="Alfaro M."/>
            <person name="Sun H."/>
            <person name="Tritt A."/>
            <person name="Yoshinaga Y."/>
            <person name="Zwiers L.-H."/>
            <person name="Turgeon B."/>
            <person name="Goodwin S."/>
            <person name="Spatafora J."/>
            <person name="Crous P."/>
            <person name="Grigoriev I."/>
        </authorList>
    </citation>
    <scope>NUCLEOTIDE SEQUENCE [LARGE SCALE GENOMIC DNA]</scope>
    <source>
        <strain evidence="5">CBS 304.66</strain>
    </source>
</reference>
<keyword evidence="3" id="KW-0732">Signal</keyword>
<gene>
    <name evidence="4" type="ORF">CC78DRAFT_611346</name>
</gene>
<dbReference type="Proteomes" id="UP000800093">
    <property type="component" value="Unassembled WGS sequence"/>
</dbReference>
<dbReference type="AlphaFoldDB" id="A0A9P4TRH4"/>
<feature type="compositionally biased region" description="Low complexity" evidence="1">
    <location>
        <begin position="314"/>
        <end position="333"/>
    </location>
</feature>
<organism evidence="4 5">
    <name type="scientific">Lojkania enalia</name>
    <dbReference type="NCBI Taxonomy" id="147567"/>
    <lineage>
        <taxon>Eukaryota</taxon>
        <taxon>Fungi</taxon>
        <taxon>Dikarya</taxon>
        <taxon>Ascomycota</taxon>
        <taxon>Pezizomycotina</taxon>
        <taxon>Dothideomycetes</taxon>
        <taxon>Pleosporomycetidae</taxon>
        <taxon>Pleosporales</taxon>
        <taxon>Pleosporales incertae sedis</taxon>
        <taxon>Lojkania</taxon>
    </lineage>
</organism>
<evidence type="ECO:0000256" key="2">
    <source>
        <dbReference type="SAM" id="Phobius"/>
    </source>
</evidence>
<feature type="transmembrane region" description="Helical" evidence="2">
    <location>
        <begin position="346"/>
        <end position="367"/>
    </location>
</feature>
<proteinExistence type="predicted"/>
<keyword evidence="5" id="KW-1185">Reference proteome</keyword>
<sequence>MLRVWHLLALNMVVITQLFELGNATSLQNETLQIDLSTFRFQPDRPPAIRKNHDLFSPRGLVQLFKRACNLPQPNYYCNDGDICCVDPNDSTFGWCCYGDTQCASTYISGSQCIWDVVWSTEYTSTTFYETETSTYYSNVAETTEWSTSVSTSIIVVTKSDVDTSTVFETVVVTATEALRLRRDAPSLAQRTSNAMRPPHPKATLRELLGFEEKQLQHLIPPQVTPTPTWHPRRLFKRQTEGHTYYWTTTSTIYDTETDTDWTTSYSYYTETSYTTSTYTSTSIYALSAETTVTSTTTSTWTSTPGQTAPPPSTTTDPPNAQDAQNNQQQPQDSSNGSGLSKGAQAGIGAGTAGGSLIICIILAFFLRSRRKKRKAEVAQMINDAVTAATTAARSPPLMSENQLPKAGYVAAGPIPSPPPQSSPHSVGHYSDMTLGHNNPMGMPPQGYEMSATPMPMPAPQPVLYQYPRPASPGGAHELYHDLPEMQTGRRY</sequence>